<dbReference type="InterPro" id="IPR014001">
    <property type="entry name" value="Helicase_ATP-bd"/>
</dbReference>
<protein>
    <submittedName>
        <fullName evidence="2">Type III restriction enzyme</fullName>
    </submittedName>
</protein>
<dbReference type="Pfam" id="PF04851">
    <property type="entry name" value="ResIII"/>
    <property type="match status" value="1"/>
</dbReference>
<dbReference type="InterPro" id="IPR045572">
    <property type="entry name" value="RE_endonuc_C"/>
</dbReference>
<dbReference type="PANTHER" id="PTHR47396:SF1">
    <property type="entry name" value="ATP-DEPENDENT HELICASE IRC3-RELATED"/>
    <property type="match status" value="1"/>
</dbReference>
<dbReference type="AlphaFoldDB" id="A0A1M4VAB4"/>
<gene>
    <name evidence="2" type="ORF">SAMN02746091_00843</name>
</gene>
<sequence length="981" mass="114505">MKLKFKSDLSYQWDAIKSVVDIFRGQRIMQSNFTVYSEEVMCGVKHTELGIGNYLELTENEILKNVQEIQMRNGLPISEKLQGMNFTVEMETGTGKTYVYLKTIYELNKNYGFTKFIIVVPSVAIREGVYKTLQITKDHFNELYDNKPAEFFIYDASKLTQVRSFATSNTIQIMIINIDAFRKSFSDPDMESKSNIIHRPNDKLNGLKPIQYIQETNPIVIIDEPQSVDTTDKAKEAIASLNPLCTLRYSATHVDKYNMVYKLDAVDAYEKNLVKKIEVMSVKSFNNFNLPYIKLVEVAERKAKVEVDVENNGKIKRTIKTVKPGDDLYDITKREIYRGFKIEDISWGVGDEFIEVNGNIIYLNQSIGDIDDDEIKRFMIRKTIEEHLNKELKFKTMNKKIKVLSLFFIDKVANYRDYDQDGNPVKGKYATMFEEEYKKLITKSKYKTLFEDFNLEDIEKIHNGYFAQDKKGRFKDTKGNTKDDDDVYSLIMRDKERLLSLDEPLKFIFSHSALREGWDNPNVFQICTLKDTAGTYIKRRQEIGRGLRLCVDNSGERIEERGKNVSINILTVMANESYHDFVANLQREIEEDTGIKFGAVEKHMFAGLFYENEDGNKVQMGYELSKKLHEYLTKSGYLKNDKITEELSNSVLNDDLELPQEFANWHNSIIKELKRRINKLDIKDATKKNTAKLNRVVLDSEEFRNLWNKINQKTIYSLQFDSKEMVKKCIDKINNMPKIAPPELIVEKSRIYMDKEKGVSDELVSEGKEDINIKINLPDILTELQNRTRLTRGTIVDILVGSNRLEEFKVNPQKFIEQVADIINRELRNVVKDGIRYHKIDDYYKVELFYEKEIIEFIAEKFEESKKSPYDKIIFDSTVEANFAKRFENDEHVKVYAKLPNWFKIPTPLGDYNPDWAVVVEKDNEEKLYFVVETKGTEYQEDLRPKEEIKIECAKRHFKELGVDFKGPEKDPSEFILEAID</sequence>
<dbReference type="GO" id="GO:0005829">
    <property type="term" value="C:cytosol"/>
    <property type="evidence" value="ECO:0007669"/>
    <property type="project" value="TreeGrafter"/>
</dbReference>
<dbReference type="CDD" id="cd18785">
    <property type="entry name" value="SF2_C"/>
    <property type="match status" value="1"/>
</dbReference>
<evidence type="ECO:0000313" key="2">
    <source>
        <dbReference type="EMBL" id="SHE65892.1"/>
    </source>
</evidence>
<dbReference type="EMBL" id="FQVG01000011">
    <property type="protein sequence ID" value="SHE65892.1"/>
    <property type="molecule type" value="Genomic_DNA"/>
</dbReference>
<dbReference type="GO" id="GO:0005524">
    <property type="term" value="F:ATP binding"/>
    <property type="evidence" value="ECO:0007669"/>
    <property type="project" value="InterPro"/>
</dbReference>
<dbReference type="InterPro" id="IPR006935">
    <property type="entry name" value="Helicase/UvrB_N"/>
</dbReference>
<evidence type="ECO:0000259" key="1">
    <source>
        <dbReference type="PROSITE" id="PS51192"/>
    </source>
</evidence>
<accession>A0A1M4VAB4</accession>
<feature type="domain" description="Helicase ATP-binding" evidence="1">
    <location>
        <begin position="77"/>
        <end position="271"/>
    </location>
</feature>
<dbReference type="Gene3D" id="3.40.50.300">
    <property type="entry name" value="P-loop containing nucleotide triphosphate hydrolases"/>
    <property type="match status" value="1"/>
</dbReference>
<dbReference type="Proteomes" id="UP000184423">
    <property type="component" value="Unassembled WGS sequence"/>
</dbReference>
<reference evidence="3" key="1">
    <citation type="submission" date="2016-11" db="EMBL/GenBank/DDBJ databases">
        <authorList>
            <person name="Varghese N."/>
            <person name="Submissions S."/>
        </authorList>
    </citation>
    <scope>NUCLEOTIDE SEQUENCE [LARGE SCALE GENOMIC DNA]</scope>
    <source>
        <strain evidence="3">DSM 10124</strain>
    </source>
</reference>
<name>A0A1M4VAB4_9CLOT</name>
<organism evidence="2 3">
    <name type="scientific">Caloramator proteoclasticus DSM 10124</name>
    <dbReference type="NCBI Taxonomy" id="1121262"/>
    <lineage>
        <taxon>Bacteria</taxon>
        <taxon>Bacillati</taxon>
        <taxon>Bacillota</taxon>
        <taxon>Clostridia</taxon>
        <taxon>Eubacteriales</taxon>
        <taxon>Clostridiaceae</taxon>
        <taxon>Caloramator</taxon>
    </lineage>
</organism>
<dbReference type="InterPro" id="IPR050742">
    <property type="entry name" value="Helicase_Restrict-Modif_Enz"/>
</dbReference>
<evidence type="ECO:0000313" key="3">
    <source>
        <dbReference type="Proteomes" id="UP000184423"/>
    </source>
</evidence>
<dbReference type="GO" id="GO:0015668">
    <property type="term" value="F:type III site-specific deoxyribonuclease activity"/>
    <property type="evidence" value="ECO:0007669"/>
    <property type="project" value="InterPro"/>
</dbReference>
<dbReference type="SUPFAM" id="SSF52540">
    <property type="entry name" value="P-loop containing nucleoside triphosphate hydrolases"/>
    <property type="match status" value="1"/>
</dbReference>
<dbReference type="InterPro" id="IPR027417">
    <property type="entry name" value="P-loop_NTPase"/>
</dbReference>
<keyword evidence="3" id="KW-1185">Reference proteome</keyword>
<proteinExistence type="predicted"/>
<dbReference type="Pfam" id="PF19778">
    <property type="entry name" value="RE_endonuc"/>
    <property type="match status" value="1"/>
</dbReference>
<dbReference type="PROSITE" id="PS51192">
    <property type="entry name" value="HELICASE_ATP_BIND_1"/>
    <property type="match status" value="1"/>
</dbReference>
<dbReference type="GO" id="GO:0003677">
    <property type="term" value="F:DNA binding"/>
    <property type="evidence" value="ECO:0007669"/>
    <property type="project" value="InterPro"/>
</dbReference>
<dbReference type="RefSeq" id="WP_073248044.1">
    <property type="nucleotide sequence ID" value="NZ_FQVG01000011.1"/>
</dbReference>
<dbReference type="PANTHER" id="PTHR47396">
    <property type="entry name" value="TYPE I RESTRICTION ENZYME ECOKI R PROTEIN"/>
    <property type="match status" value="1"/>
</dbReference>